<dbReference type="Gene3D" id="3.80.10.10">
    <property type="entry name" value="Ribonuclease Inhibitor"/>
    <property type="match status" value="3"/>
</dbReference>
<dbReference type="InterPro" id="IPR032675">
    <property type="entry name" value="LRR_dom_sf"/>
</dbReference>
<dbReference type="SUPFAM" id="SSF57850">
    <property type="entry name" value="RING/U-box"/>
    <property type="match status" value="1"/>
</dbReference>
<sequence length="1002" mass="113251">MAAQPIALIDLTDFYANTFTSHDDLGWTLFNQELPDDMVFHILQFLESEFIIRVCMKVSTQWYRKSLEIPLSLNFSNWTSRIIADSNMMEQQISVALDQQTLDDTTLTTTTCSTDSSNIENERNINTSLTTTSESSHSSLKDEILSMDQYILLFSNCPNLKNLTSLNVSNCKLKTETLQALLTSENVWNLSYLNLSDNDINMDIATTISKYGRHFKQLTHLNLANCGFKPKTLKLIMHSPFVRNVKSIQLTGNTTVKKIAKILSTSKCQEQLVELNIGRICIYSEGVKRIIETLNHIQSLNLHSCYIRDQGLKILASSPQLKHLTLLNCDGNLISDEGVKAIATSDYMKNLKTLELESNTIGNEGVEYIASSPFMTNLTFLNLQSNYRITEMGLKTLIQSDKLKNLIQLHVPAQGKDVLMIDSTLSQLPKLDLSKCSFSTSAFYNAAYKCYNGGDGILQDYSKAFKYFELSALKEGDRDAYYFLGMMSLRGNVKPQNTTKGIEYLEQASKLGDVDAVLELGQLYVSGVLVPQDSQKAFQYFEKAARDHNASALIKLAYIYYLGNGTRQNLKKAHEYYELAAKQNAPVAYLSLGFLYFNGLGVERNERQALEYYELAAKQRHDLTLTKLGVMYLKGQHVPLNLQQSVQQPLSLQQSVQQQQQQQGLINHGDESCFRTSSTSSSSDIDSGTNNKDQYATSGGSSFNNNSSTTGQYSVTDHGSSDVDSSLHENCVSPQLKERGLAYLRECASRRYTCALRELAFMYLFGLYGMERNDKHAMNYLLEGVNKHDKEVLMLLGLMYYCGYSGLKYVHKEENGENGEENREYNDDTIGRSSNSSSSGILNTINNSNNSTDSRIVLDNTNCSVEKEHSHHSTRHDPQLASITHCVKYLKLAHVLDHEEIQESTTRKDLKVLLQHALTQPSKMIHYNSECTSCRRLAFTGRFRYSCNNCLQYILCENCYHSNKNGARDGHFHGMNHHFIEEQAPIHVMCKFLHLFEESEKL</sequence>
<dbReference type="SUPFAM" id="SSF52047">
    <property type="entry name" value="RNI-like"/>
    <property type="match status" value="1"/>
</dbReference>
<keyword evidence="1" id="KW-0479">Metal-binding</keyword>
<reference evidence="6 7" key="1">
    <citation type="journal article" date="2018" name="BMC Genomics">
        <title>The genome of Naegleria lovaniensis, the basis for a comparative approach to unravel pathogenicity factors of the human pathogenic amoeba N. fowleri.</title>
        <authorList>
            <person name="Liechti N."/>
            <person name="Schurch N."/>
            <person name="Bruggmann R."/>
            <person name="Wittwer M."/>
        </authorList>
    </citation>
    <scope>NUCLEOTIDE SEQUENCE [LARGE SCALE GENOMIC DNA]</scope>
    <source>
        <strain evidence="6 7">ATCC 30569</strain>
    </source>
</reference>
<feature type="region of interest" description="Disordered" evidence="5">
    <location>
        <begin position="814"/>
        <end position="847"/>
    </location>
</feature>
<dbReference type="Pfam" id="PF13516">
    <property type="entry name" value="LRR_6"/>
    <property type="match status" value="2"/>
</dbReference>
<name>A0AA88KHB8_NAELO</name>
<evidence type="ECO:0000313" key="7">
    <source>
        <dbReference type="Proteomes" id="UP000816034"/>
    </source>
</evidence>
<dbReference type="Pfam" id="PF08238">
    <property type="entry name" value="Sel1"/>
    <property type="match status" value="7"/>
</dbReference>
<evidence type="ECO:0000313" key="6">
    <source>
        <dbReference type="EMBL" id="KAG2378026.1"/>
    </source>
</evidence>
<dbReference type="InterPro" id="IPR011990">
    <property type="entry name" value="TPR-like_helical_dom_sf"/>
</dbReference>
<evidence type="ECO:0000256" key="1">
    <source>
        <dbReference type="ARBA" id="ARBA00022723"/>
    </source>
</evidence>
<keyword evidence="3" id="KW-0862">Zinc</keyword>
<dbReference type="GeneID" id="68101102"/>
<dbReference type="PANTHER" id="PTHR11102:SF160">
    <property type="entry name" value="ERAD-ASSOCIATED E3 UBIQUITIN-PROTEIN LIGASE COMPONENT HRD3"/>
    <property type="match status" value="1"/>
</dbReference>
<dbReference type="Gene3D" id="1.25.40.10">
    <property type="entry name" value="Tetratricopeptide repeat domain"/>
    <property type="match status" value="3"/>
</dbReference>
<dbReference type="PANTHER" id="PTHR11102">
    <property type="entry name" value="SEL-1-LIKE PROTEIN"/>
    <property type="match status" value="1"/>
</dbReference>
<dbReference type="InterPro" id="IPR043145">
    <property type="entry name" value="Znf_ZZ_sf"/>
</dbReference>
<dbReference type="Gene3D" id="3.30.60.90">
    <property type="match status" value="1"/>
</dbReference>
<evidence type="ECO:0000256" key="3">
    <source>
        <dbReference type="ARBA" id="ARBA00022833"/>
    </source>
</evidence>
<dbReference type="InterPro" id="IPR050767">
    <property type="entry name" value="Sel1_AlgK"/>
</dbReference>
<feature type="compositionally biased region" description="Low complexity" evidence="5">
    <location>
        <begin position="697"/>
        <end position="711"/>
    </location>
</feature>
<dbReference type="AlphaFoldDB" id="A0AA88KHB8"/>
<dbReference type="RefSeq" id="XP_044545288.1">
    <property type="nucleotide sequence ID" value="XM_044698747.1"/>
</dbReference>
<dbReference type="Proteomes" id="UP000816034">
    <property type="component" value="Unassembled WGS sequence"/>
</dbReference>
<dbReference type="SMART" id="SM00671">
    <property type="entry name" value="SEL1"/>
    <property type="match status" value="7"/>
</dbReference>
<evidence type="ECO:0000256" key="5">
    <source>
        <dbReference type="SAM" id="MobiDB-lite"/>
    </source>
</evidence>
<dbReference type="EMBL" id="PYSW02000035">
    <property type="protein sequence ID" value="KAG2378026.1"/>
    <property type="molecule type" value="Genomic_DNA"/>
</dbReference>
<evidence type="ECO:0000256" key="4">
    <source>
        <dbReference type="ARBA" id="ARBA00038101"/>
    </source>
</evidence>
<accession>A0AA88KHB8</accession>
<feature type="compositionally biased region" description="Basic and acidic residues" evidence="5">
    <location>
        <begin position="814"/>
        <end position="830"/>
    </location>
</feature>
<feature type="compositionally biased region" description="Low complexity" evidence="5">
    <location>
        <begin position="831"/>
        <end position="847"/>
    </location>
</feature>
<gene>
    <name evidence="6" type="ORF">C9374_008648</name>
</gene>
<comment type="caution">
    <text evidence="6">The sequence shown here is derived from an EMBL/GenBank/DDBJ whole genome shotgun (WGS) entry which is preliminary data.</text>
</comment>
<dbReference type="GO" id="GO:0008270">
    <property type="term" value="F:zinc ion binding"/>
    <property type="evidence" value="ECO:0007669"/>
    <property type="project" value="UniProtKB-KW"/>
</dbReference>
<feature type="compositionally biased region" description="Low complexity" evidence="5">
    <location>
        <begin position="676"/>
        <end position="687"/>
    </location>
</feature>
<feature type="region of interest" description="Disordered" evidence="5">
    <location>
        <begin position="670"/>
        <end position="728"/>
    </location>
</feature>
<organism evidence="6 7">
    <name type="scientific">Naegleria lovaniensis</name>
    <name type="common">Amoeba</name>
    <dbReference type="NCBI Taxonomy" id="51637"/>
    <lineage>
        <taxon>Eukaryota</taxon>
        <taxon>Discoba</taxon>
        <taxon>Heterolobosea</taxon>
        <taxon>Tetramitia</taxon>
        <taxon>Eutetramitia</taxon>
        <taxon>Vahlkampfiidae</taxon>
        <taxon>Naegleria</taxon>
    </lineage>
</organism>
<dbReference type="InterPro" id="IPR001611">
    <property type="entry name" value="Leu-rich_rpt"/>
</dbReference>
<dbReference type="InterPro" id="IPR006597">
    <property type="entry name" value="Sel1-like"/>
</dbReference>
<evidence type="ECO:0000256" key="2">
    <source>
        <dbReference type="ARBA" id="ARBA00022771"/>
    </source>
</evidence>
<evidence type="ECO:0008006" key="8">
    <source>
        <dbReference type="Google" id="ProtNLM"/>
    </source>
</evidence>
<keyword evidence="2" id="KW-0863">Zinc-finger</keyword>
<comment type="similarity">
    <text evidence="4">Belongs to the sel-1 family.</text>
</comment>
<dbReference type="SUPFAM" id="SSF81901">
    <property type="entry name" value="HCP-like"/>
    <property type="match status" value="2"/>
</dbReference>
<protein>
    <recommendedName>
        <fullName evidence="8">F-box domain-containing protein</fullName>
    </recommendedName>
</protein>
<proteinExistence type="inferred from homology"/>
<dbReference type="InterPro" id="IPR006553">
    <property type="entry name" value="Leu-rich_rpt_Cys-con_subtyp"/>
</dbReference>
<dbReference type="SMART" id="SM00367">
    <property type="entry name" value="LRR_CC"/>
    <property type="match status" value="7"/>
</dbReference>
<keyword evidence="7" id="KW-1185">Reference proteome</keyword>